<keyword evidence="2" id="KW-1185">Reference proteome</keyword>
<evidence type="ECO:0000313" key="1">
    <source>
        <dbReference type="EMBL" id="GAA1808938.1"/>
    </source>
</evidence>
<gene>
    <name evidence="1" type="ORF">GCM10009682_33410</name>
</gene>
<evidence type="ECO:0000313" key="2">
    <source>
        <dbReference type="Proteomes" id="UP001500218"/>
    </source>
</evidence>
<dbReference type="Proteomes" id="UP001500218">
    <property type="component" value="Unassembled WGS sequence"/>
</dbReference>
<protein>
    <submittedName>
        <fullName evidence="1">Uncharacterized protein</fullName>
    </submittedName>
</protein>
<dbReference type="RefSeq" id="WP_344132298.1">
    <property type="nucleotide sequence ID" value="NZ_BAAALT010000097.1"/>
</dbReference>
<comment type="caution">
    <text evidence="1">The sequence shown here is derived from an EMBL/GenBank/DDBJ whole genome shotgun (WGS) entry which is preliminary data.</text>
</comment>
<dbReference type="EMBL" id="BAAALT010000097">
    <property type="protein sequence ID" value="GAA1808938.1"/>
    <property type="molecule type" value="Genomic_DNA"/>
</dbReference>
<organism evidence="1 2">
    <name type="scientific">Luedemannella flava</name>
    <dbReference type="NCBI Taxonomy" id="349316"/>
    <lineage>
        <taxon>Bacteria</taxon>
        <taxon>Bacillati</taxon>
        <taxon>Actinomycetota</taxon>
        <taxon>Actinomycetes</taxon>
        <taxon>Micromonosporales</taxon>
        <taxon>Micromonosporaceae</taxon>
        <taxon>Luedemannella</taxon>
    </lineage>
</organism>
<sequence length="56" mass="5935">MAFDALLGLDGGVLDVGSRILIIAFIVIATRVAPFREVPHEPEVATHADAHADAVR</sequence>
<proteinExistence type="predicted"/>
<accession>A0ABN2M4M2</accession>
<name>A0ABN2M4M2_9ACTN</name>
<reference evidence="1 2" key="1">
    <citation type="journal article" date="2019" name="Int. J. Syst. Evol. Microbiol.">
        <title>The Global Catalogue of Microorganisms (GCM) 10K type strain sequencing project: providing services to taxonomists for standard genome sequencing and annotation.</title>
        <authorList>
            <consortium name="The Broad Institute Genomics Platform"/>
            <consortium name="The Broad Institute Genome Sequencing Center for Infectious Disease"/>
            <person name="Wu L."/>
            <person name="Ma J."/>
        </authorList>
    </citation>
    <scope>NUCLEOTIDE SEQUENCE [LARGE SCALE GENOMIC DNA]</scope>
    <source>
        <strain evidence="1 2">JCM 13250</strain>
    </source>
</reference>